<dbReference type="InterPro" id="IPR027379">
    <property type="entry name" value="CLS_N"/>
</dbReference>
<evidence type="ECO:0000313" key="11">
    <source>
        <dbReference type="Proteomes" id="UP001501752"/>
    </source>
</evidence>
<keyword evidence="11" id="KW-1185">Reference proteome</keyword>
<keyword evidence="6" id="KW-0175">Coiled coil</keyword>
<evidence type="ECO:0000313" key="10">
    <source>
        <dbReference type="EMBL" id="GAA4853759.1"/>
    </source>
</evidence>
<keyword evidence="5 8" id="KW-0472">Membrane</keyword>
<gene>
    <name evidence="10" type="ORF">GCM10023235_33830</name>
</gene>
<feature type="coiled-coil region" evidence="6">
    <location>
        <begin position="99"/>
        <end position="126"/>
    </location>
</feature>
<dbReference type="Proteomes" id="UP001501752">
    <property type="component" value="Unassembled WGS sequence"/>
</dbReference>
<evidence type="ECO:0000256" key="5">
    <source>
        <dbReference type="ARBA" id="ARBA00023136"/>
    </source>
</evidence>
<evidence type="ECO:0000259" key="9">
    <source>
        <dbReference type="Pfam" id="PF13396"/>
    </source>
</evidence>
<feature type="region of interest" description="Disordered" evidence="7">
    <location>
        <begin position="64"/>
        <end position="86"/>
    </location>
</feature>
<feature type="transmembrane region" description="Helical" evidence="8">
    <location>
        <begin position="35"/>
        <end position="55"/>
    </location>
</feature>
<evidence type="ECO:0000256" key="8">
    <source>
        <dbReference type="SAM" id="Phobius"/>
    </source>
</evidence>
<dbReference type="EMBL" id="BAABIS010000001">
    <property type="protein sequence ID" value="GAA4853759.1"/>
    <property type="molecule type" value="Genomic_DNA"/>
</dbReference>
<proteinExistence type="predicted"/>
<sequence length="139" mass="16022">MLRILPTVALLALWVWAFIDCLITPEDEIRHLPKVVWIIIVLFFPLVGSIAWLVAGKDRAGARSRRNVAWPSGPTAGYPEYERPQQRRVVAPDDDPEFLASLKRDNARHEDMLKQWEADLRRREEELRRDENPEGGAKG</sequence>
<reference evidence="11" key="1">
    <citation type="journal article" date="2019" name="Int. J. Syst. Evol. Microbiol.">
        <title>The Global Catalogue of Microorganisms (GCM) 10K type strain sequencing project: providing services to taxonomists for standard genome sequencing and annotation.</title>
        <authorList>
            <consortium name="The Broad Institute Genomics Platform"/>
            <consortium name="The Broad Institute Genome Sequencing Center for Infectious Disease"/>
            <person name="Wu L."/>
            <person name="Ma J."/>
        </authorList>
    </citation>
    <scope>NUCLEOTIDE SEQUENCE [LARGE SCALE GENOMIC DNA]</scope>
    <source>
        <strain evidence="11">JCM 13006</strain>
    </source>
</reference>
<comment type="subcellular location">
    <subcellularLocation>
        <location evidence="1">Cell membrane</location>
        <topology evidence="1">Multi-pass membrane protein</topology>
    </subcellularLocation>
</comment>
<evidence type="ECO:0000256" key="1">
    <source>
        <dbReference type="ARBA" id="ARBA00004651"/>
    </source>
</evidence>
<dbReference type="Pfam" id="PF13396">
    <property type="entry name" value="PLDc_N"/>
    <property type="match status" value="1"/>
</dbReference>
<evidence type="ECO:0000256" key="7">
    <source>
        <dbReference type="SAM" id="MobiDB-lite"/>
    </source>
</evidence>
<evidence type="ECO:0000256" key="2">
    <source>
        <dbReference type="ARBA" id="ARBA00022475"/>
    </source>
</evidence>
<accession>A0ABP9DRS5</accession>
<evidence type="ECO:0000256" key="4">
    <source>
        <dbReference type="ARBA" id="ARBA00022989"/>
    </source>
</evidence>
<keyword evidence="4 8" id="KW-1133">Transmembrane helix</keyword>
<comment type="caution">
    <text evidence="10">The sequence shown here is derived from an EMBL/GenBank/DDBJ whole genome shotgun (WGS) entry which is preliminary data.</text>
</comment>
<keyword evidence="2" id="KW-1003">Cell membrane</keyword>
<name>A0ABP9DRS5_9ACTN</name>
<protein>
    <submittedName>
        <fullName evidence="10">PLD nuclease N-terminal domain-containing protein</fullName>
    </submittedName>
</protein>
<organism evidence="10 11">
    <name type="scientific">Kitasatospora terrestris</name>
    <dbReference type="NCBI Taxonomy" id="258051"/>
    <lineage>
        <taxon>Bacteria</taxon>
        <taxon>Bacillati</taxon>
        <taxon>Actinomycetota</taxon>
        <taxon>Actinomycetes</taxon>
        <taxon>Kitasatosporales</taxon>
        <taxon>Streptomycetaceae</taxon>
        <taxon>Kitasatospora</taxon>
    </lineage>
</organism>
<evidence type="ECO:0000256" key="6">
    <source>
        <dbReference type="SAM" id="Coils"/>
    </source>
</evidence>
<dbReference type="RefSeq" id="WP_345697664.1">
    <property type="nucleotide sequence ID" value="NZ_BAABIS010000001.1"/>
</dbReference>
<evidence type="ECO:0000256" key="3">
    <source>
        <dbReference type="ARBA" id="ARBA00022692"/>
    </source>
</evidence>
<keyword evidence="3 8" id="KW-0812">Transmembrane</keyword>
<feature type="domain" description="Cardiolipin synthase N-terminal" evidence="9">
    <location>
        <begin position="12"/>
        <end position="56"/>
    </location>
</feature>